<name>A0A6J4PEB0_9CYAN</name>
<proteinExistence type="predicted"/>
<gene>
    <name evidence="1" type="ORF">AVDCRST_MAG84-6732</name>
</gene>
<evidence type="ECO:0000313" key="1">
    <source>
        <dbReference type="EMBL" id="CAA9413561.1"/>
    </source>
</evidence>
<dbReference type="EMBL" id="CADCTZ010001723">
    <property type="protein sequence ID" value="CAA9413561.1"/>
    <property type="molecule type" value="Genomic_DNA"/>
</dbReference>
<protein>
    <submittedName>
        <fullName evidence="1">Methyl-accepting chemotaxis protein</fullName>
    </submittedName>
</protein>
<accession>A0A6J4PEB0</accession>
<feature type="non-terminal residue" evidence="1">
    <location>
        <position position="1"/>
    </location>
</feature>
<feature type="non-terminal residue" evidence="1">
    <location>
        <position position="51"/>
    </location>
</feature>
<sequence length="51" mass="5556">GLGDASCRANCSGNIPRSAASFRCFAKLGRRCSRPFDIGRKIPSRNSRKTI</sequence>
<organism evidence="1">
    <name type="scientific">uncultured Microcoleus sp</name>
    <dbReference type="NCBI Taxonomy" id="259945"/>
    <lineage>
        <taxon>Bacteria</taxon>
        <taxon>Bacillati</taxon>
        <taxon>Cyanobacteriota</taxon>
        <taxon>Cyanophyceae</taxon>
        <taxon>Oscillatoriophycideae</taxon>
        <taxon>Oscillatoriales</taxon>
        <taxon>Microcoleaceae</taxon>
        <taxon>Microcoleus</taxon>
        <taxon>environmental samples</taxon>
    </lineage>
</organism>
<dbReference type="AlphaFoldDB" id="A0A6J4PEB0"/>
<reference evidence="1" key="1">
    <citation type="submission" date="2020-02" db="EMBL/GenBank/DDBJ databases">
        <authorList>
            <person name="Meier V. D."/>
        </authorList>
    </citation>
    <scope>NUCLEOTIDE SEQUENCE</scope>
    <source>
        <strain evidence="1">AVDCRST_MAG84</strain>
    </source>
</reference>